<keyword evidence="3" id="KW-0677">Repeat</keyword>
<dbReference type="Gene3D" id="2.120.10.30">
    <property type="entry name" value="TolB, C-terminal domain"/>
    <property type="match status" value="1"/>
</dbReference>
<dbReference type="FunFam" id="2.10.25.10:FF:000119">
    <property type="entry name" value="vitamin K-dependent protein S"/>
    <property type="match status" value="1"/>
</dbReference>
<dbReference type="Gene3D" id="2.10.25.10">
    <property type="entry name" value="Laminin"/>
    <property type="match status" value="2"/>
</dbReference>
<dbReference type="InterPro" id="IPR009030">
    <property type="entry name" value="Growth_fac_rcpt_cys_sf"/>
</dbReference>
<dbReference type="GO" id="GO:0042813">
    <property type="term" value="F:Wnt receptor activity"/>
    <property type="evidence" value="ECO:0007669"/>
    <property type="project" value="TreeGrafter"/>
</dbReference>
<dbReference type="InterPro" id="IPR018097">
    <property type="entry name" value="EGF_Ca-bd_CS"/>
</dbReference>
<protein>
    <submittedName>
        <fullName evidence="10">EGF-like domain-containing protein</fullName>
    </submittedName>
</protein>
<dbReference type="CDD" id="cd00054">
    <property type="entry name" value="EGF_CA"/>
    <property type="match status" value="1"/>
</dbReference>
<dbReference type="InterPro" id="IPR050778">
    <property type="entry name" value="Cueball_EGF_LRP_Nidogen"/>
</dbReference>
<evidence type="ECO:0000313" key="10">
    <source>
        <dbReference type="WBParaSite" id="PSAMB.scaffold12394size2788.g34831.t1"/>
    </source>
</evidence>
<dbReference type="PROSITE" id="PS51120">
    <property type="entry name" value="LDLRB"/>
    <property type="match status" value="2"/>
</dbReference>
<keyword evidence="4 6" id="KW-1015">Disulfide bond</keyword>
<dbReference type="Proteomes" id="UP000887566">
    <property type="component" value="Unplaced"/>
</dbReference>
<feature type="domain" description="EGF-like" evidence="8">
    <location>
        <begin position="149"/>
        <end position="184"/>
    </location>
</feature>
<dbReference type="InterPro" id="IPR001881">
    <property type="entry name" value="EGF-like_Ca-bd_dom"/>
</dbReference>
<evidence type="ECO:0000256" key="1">
    <source>
        <dbReference type="ARBA" id="ARBA00022536"/>
    </source>
</evidence>
<keyword evidence="9" id="KW-1185">Reference proteome</keyword>
<evidence type="ECO:0000256" key="7">
    <source>
        <dbReference type="PROSITE-ProRule" id="PRU00461"/>
    </source>
</evidence>
<sequence length="515" mass="57580">MYDFLCESKFRANITAQRQCFLGVAADVSVRQCYVNKTNQLRDEQVIHSRDLSRNIVGAVFSPDMNTTSHECTVMQSYVDCLVENDYHVNCPVATELEIRLLSHMAGKSCTLRAGLMKTERSKPTCDKAGVCTCAEGYSYDRDLRTCQDVDECAQTNECSQKCVNLPGKYECRCDSRYYDLNTDNRTCARKDKSPLWIFFAHGQSIWNISEDGKNFQLQRAGLQKTAMLDIDVKERRLYYADIGANVLERINIEGAFPQPIQQYEVESLEGIAVDWIARNLYTLRKTDIFVQQMDGRYRKTLYKGVMKLPRALAVHPTIGRLFATDWSADAFIASAAMDGTSFQKIVTEGVVWPNALTVDYYADKIYWADAFLDTIESADLNGLNRRTVVSESGSVPHVFGLTVADDYLYWTDWTYRGILRANKLDGSNVTVLAQTALLPYGIRIFHPSMQPEADNPCLTANIGCSQLCLLGPGNNGTEAVGTCGCSDGFHLEKDGRTCTSNCTESEILCGGSDP</sequence>
<evidence type="ECO:0000259" key="8">
    <source>
        <dbReference type="PROSITE" id="PS50026"/>
    </source>
</evidence>
<dbReference type="Pfam" id="PF00058">
    <property type="entry name" value="Ldl_recept_b"/>
    <property type="match status" value="2"/>
</dbReference>
<evidence type="ECO:0000256" key="6">
    <source>
        <dbReference type="PROSITE-ProRule" id="PRU00076"/>
    </source>
</evidence>
<dbReference type="FunFam" id="2.120.10.30:FF:000241">
    <property type="entry name" value="Low-density lipoprotein receptor-related protein 6"/>
    <property type="match status" value="1"/>
</dbReference>
<dbReference type="SMART" id="SM00135">
    <property type="entry name" value="LY"/>
    <property type="match status" value="5"/>
</dbReference>
<reference evidence="10" key="1">
    <citation type="submission" date="2022-11" db="UniProtKB">
        <authorList>
            <consortium name="WormBaseParasite"/>
        </authorList>
    </citation>
    <scope>IDENTIFICATION</scope>
</reference>
<dbReference type="InterPro" id="IPR000033">
    <property type="entry name" value="LDLR_classB_rpt"/>
</dbReference>
<evidence type="ECO:0000256" key="4">
    <source>
        <dbReference type="ARBA" id="ARBA00023157"/>
    </source>
</evidence>
<evidence type="ECO:0000256" key="5">
    <source>
        <dbReference type="ARBA" id="ARBA00023180"/>
    </source>
</evidence>
<name>A0A914UTF7_9BILA</name>
<dbReference type="PROSITE" id="PS50026">
    <property type="entry name" value="EGF_3"/>
    <property type="match status" value="1"/>
</dbReference>
<keyword evidence="2" id="KW-0732">Signal</keyword>
<dbReference type="SUPFAM" id="SSF63825">
    <property type="entry name" value="YWTD domain"/>
    <property type="match status" value="1"/>
</dbReference>
<proteinExistence type="predicted"/>
<dbReference type="PANTHER" id="PTHR46513:SF13">
    <property type="entry name" value="EGF-LIKE DOMAIN-CONTAINING PROTEIN"/>
    <property type="match status" value="1"/>
</dbReference>
<dbReference type="PROSITE" id="PS00010">
    <property type="entry name" value="ASX_HYDROXYL"/>
    <property type="match status" value="1"/>
</dbReference>
<feature type="repeat" description="LDL-receptor class B" evidence="7">
    <location>
        <begin position="320"/>
        <end position="363"/>
    </location>
</feature>
<dbReference type="WBParaSite" id="PSAMB.scaffold12394size2788.g34831.t1">
    <property type="protein sequence ID" value="PSAMB.scaffold12394size2788.g34831.t1"/>
    <property type="gene ID" value="PSAMB.scaffold12394size2788.g34831"/>
</dbReference>
<dbReference type="PROSITE" id="PS01187">
    <property type="entry name" value="EGF_CA"/>
    <property type="match status" value="1"/>
</dbReference>
<dbReference type="GO" id="GO:0060070">
    <property type="term" value="P:canonical Wnt signaling pathway"/>
    <property type="evidence" value="ECO:0007669"/>
    <property type="project" value="TreeGrafter"/>
</dbReference>
<accession>A0A914UTF7</accession>
<organism evidence="9 10">
    <name type="scientific">Plectus sambesii</name>
    <dbReference type="NCBI Taxonomy" id="2011161"/>
    <lineage>
        <taxon>Eukaryota</taxon>
        <taxon>Metazoa</taxon>
        <taxon>Ecdysozoa</taxon>
        <taxon>Nematoda</taxon>
        <taxon>Chromadorea</taxon>
        <taxon>Plectida</taxon>
        <taxon>Plectina</taxon>
        <taxon>Plectoidea</taxon>
        <taxon>Plectidae</taxon>
        <taxon>Plectus</taxon>
    </lineage>
</organism>
<dbReference type="GO" id="GO:0017147">
    <property type="term" value="F:Wnt-protein binding"/>
    <property type="evidence" value="ECO:0007669"/>
    <property type="project" value="TreeGrafter"/>
</dbReference>
<feature type="disulfide bond" evidence="6">
    <location>
        <begin position="153"/>
        <end position="163"/>
    </location>
</feature>
<dbReference type="InterPro" id="IPR011042">
    <property type="entry name" value="6-blade_b-propeller_TolB-like"/>
</dbReference>
<keyword evidence="5" id="KW-0325">Glycoprotein</keyword>
<dbReference type="InterPro" id="IPR000742">
    <property type="entry name" value="EGF"/>
</dbReference>
<dbReference type="AlphaFoldDB" id="A0A914UTF7"/>
<keyword evidence="1 6" id="KW-0245">EGF-like domain</keyword>
<evidence type="ECO:0000256" key="3">
    <source>
        <dbReference type="ARBA" id="ARBA00022737"/>
    </source>
</evidence>
<comment type="caution">
    <text evidence="6">Lacks conserved residue(s) required for the propagation of feature annotation.</text>
</comment>
<evidence type="ECO:0000313" key="9">
    <source>
        <dbReference type="Proteomes" id="UP000887566"/>
    </source>
</evidence>
<dbReference type="GO" id="GO:0005509">
    <property type="term" value="F:calcium ion binding"/>
    <property type="evidence" value="ECO:0007669"/>
    <property type="project" value="InterPro"/>
</dbReference>
<evidence type="ECO:0000256" key="2">
    <source>
        <dbReference type="ARBA" id="ARBA00022729"/>
    </source>
</evidence>
<dbReference type="PANTHER" id="PTHR46513">
    <property type="entry name" value="VITELLOGENIN RECEPTOR-LIKE PROTEIN-RELATED-RELATED"/>
    <property type="match status" value="1"/>
</dbReference>
<dbReference type="SMART" id="SM00181">
    <property type="entry name" value="EGF"/>
    <property type="match status" value="3"/>
</dbReference>
<dbReference type="GO" id="GO:0005886">
    <property type="term" value="C:plasma membrane"/>
    <property type="evidence" value="ECO:0007669"/>
    <property type="project" value="TreeGrafter"/>
</dbReference>
<feature type="repeat" description="LDL-receptor class B" evidence="7">
    <location>
        <begin position="364"/>
        <end position="406"/>
    </location>
</feature>
<dbReference type="SUPFAM" id="SSF57184">
    <property type="entry name" value="Growth factor receptor domain"/>
    <property type="match status" value="1"/>
</dbReference>
<dbReference type="SMART" id="SM00179">
    <property type="entry name" value="EGF_CA"/>
    <property type="match status" value="1"/>
</dbReference>
<dbReference type="InterPro" id="IPR000152">
    <property type="entry name" value="EGF-type_Asp/Asn_hydroxyl_site"/>
</dbReference>